<dbReference type="NCBIfam" id="NF002231">
    <property type="entry name" value="PRK01130.1"/>
    <property type="match status" value="1"/>
</dbReference>
<evidence type="ECO:0000313" key="10">
    <source>
        <dbReference type="Proteomes" id="UP001476950"/>
    </source>
</evidence>
<gene>
    <name evidence="7" type="primary">nanE</name>
    <name evidence="9" type="ORF">NDI38_04955</name>
</gene>
<feature type="domain" description="N-acetyltransferase" evidence="8">
    <location>
        <begin position="245"/>
        <end position="408"/>
    </location>
</feature>
<dbReference type="EMBL" id="JAMPLM010000002">
    <property type="protein sequence ID" value="MEP1057778.1"/>
    <property type="molecule type" value="Genomic_DNA"/>
</dbReference>
<dbReference type="GO" id="GO:0047465">
    <property type="term" value="F:N-acylglucosamine-6-phosphate 2-epimerase activity"/>
    <property type="evidence" value="ECO:0007669"/>
    <property type="project" value="UniProtKB-EC"/>
</dbReference>
<dbReference type="CDD" id="cd04729">
    <property type="entry name" value="NanE"/>
    <property type="match status" value="1"/>
</dbReference>
<dbReference type="SUPFAM" id="SSF51366">
    <property type="entry name" value="Ribulose-phoshate binding barrel"/>
    <property type="match status" value="1"/>
</dbReference>
<evidence type="ECO:0000256" key="3">
    <source>
        <dbReference type="ARBA" id="ARBA00005081"/>
    </source>
</evidence>
<dbReference type="Proteomes" id="UP001476950">
    <property type="component" value="Unassembled WGS sequence"/>
</dbReference>
<dbReference type="InterPro" id="IPR000182">
    <property type="entry name" value="GNAT_dom"/>
</dbReference>
<comment type="pathway">
    <text evidence="3 7">Amino-sugar metabolism; N-acetylneuraminate degradation; D-fructose 6-phosphate from N-acetylneuraminate: step 3/5.</text>
</comment>
<comment type="catalytic activity">
    <reaction evidence="1 7">
        <text>an N-acyl-D-glucosamine 6-phosphate = an N-acyl-D-mannosamine 6-phosphate</text>
        <dbReference type="Rhea" id="RHEA:23932"/>
        <dbReference type="ChEBI" id="CHEBI:57599"/>
        <dbReference type="ChEBI" id="CHEBI:57666"/>
        <dbReference type="EC" id="5.1.3.9"/>
    </reaction>
</comment>
<evidence type="ECO:0000256" key="4">
    <source>
        <dbReference type="ARBA" id="ARBA00007439"/>
    </source>
</evidence>
<dbReference type="Pfam" id="PF04131">
    <property type="entry name" value="NanE"/>
    <property type="match status" value="1"/>
</dbReference>
<comment type="caution">
    <text evidence="9">The sequence shown here is derived from an EMBL/GenBank/DDBJ whole genome shotgun (WGS) entry which is preliminary data.</text>
</comment>
<dbReference type="EC" id="5.1.3.9" evidence="7"/>
<sequence length="408" mass="44633">MLSWSDSALTLVQRLQKDLIVSCQAPAESPMHHPAVIAAMAQAAINQGAVGVRLDTPTHVQAVRRQIDAPIIGLWKQQIPGFDVYITPQFVQAQAIAQAGADIIAIDATLRDRPDGETVASLIARIHHELGKPVMADVDTLEAAIAAAQAGADIVGTTLYGYTAATQHQTPPGFELLTQMISAIDVPIICEGGIASPQMARQAMDFGAYAVVVGTAITGVDLQVKAYKTAIQIGVNAGQVLAEVLAKKAVAEGDRADSLRYRFALFETEDQSYRRYINAKLDQFSESCAEVEPFFTAAARQTQKPLEILLLDEQQTILGGLIGSTSCWNWLLIDFLWVHEAHRYQGYGRQLIELAEQEAKKRGCVFARLGTFSFQARGFYEKLGYQVVAQWDDYPPGQTQYWLKKPLS</sequence>
<dbReference type="SUPFAM" id="SSF55729">
    <property type="entry name" value="Acyl-CoA N-acyltransferases (Nat)"/>
    <property type="match status" value="1"/>
</dbReference>
<dbReference type="PANTHER" id="PTHR36204">
    <property type="entry name" value="N-ACETYLMANNOSAMINE-6-PHOSPHATE 2-EPIMERASE-RELATED"/>
    <property type="match status" value="1"/>
</dbReference>
<evidence type="ECO:0000259" key="8">
    <source>
        <dbReference type="PROSITE" id="PS51186"/>
    </source>
</evidence>
<name>A0ABV0KFG4_9CYAN</name>
<dbReference type="Gene3D" id="3.40.630.30">
    <property type="match status" value="1"/>
</dbReference>
<evidence type="ECO:0000256" key="7">
    <source>
        <dbReference type="HAMAP-Rule" id="MF_01235"/>
    </source>
</evidence>
<evidence type="ECO:0000256" key="6">
    <source>
        <dbReference type="ARBA" id="ARBA00023277"/>
    </source>
</evidence>
<comment type="similarity">
    <text evidence="4 7">Belongs to the NanE family.</text>
</comment>
<dbReference type="PANTHER" id="PTHR36204:SF1">
    <property type="entry name" value="N-ACETYLMANNOSAMINE-6-PHOSPHATE 2-EPIMERASE-RELATED"/>
    <property type="match status" value="1"/>
</dbReference>
<keyword evidence="6 7" id="KW-0119">Carbohydrate metabolism</keyword>
<keyword evidence="5 7" id="KW-0413">Isomerase</keyword>
<dbReference type="InterPro" id="IPR011060">
    <property type="entry name" value="RibuloseP-bd_barrel"/>
</dbReference>
<dbReference type="InterPro" id="IPR016181">
    <property type="entry name" value="Acyl_CoA_acyltransferase"/>
</dbReference>
<dbReference type="InterPro" id="IPR013785">
    <property type="entry name" value="Aldolase_TIM"/>
</dbReference>
<protein>
    <recommendedName>
        <fullName evidence="7">Putative N-acetylmannosamine-6-phosphate 2-epimerase</fullName>
        <ecNumber evidence="7">5.1.3.9</ecNumber>
    </recommendedName>
    <alternativeName>
        <fullName evidence="7">ManNAc-6-P epimerase</fullName>
    </alternativeName>
</protein>
<comment type="function">
    <text evidence="2 7">Converts N-acetylmannosamine-6-phosphate (ManNAc-6-P) to N-acetylglucosamine-6-phosphate (GlcNAc-6-P).</text>
</comment>
<evidence type="ECO:0000256" key="5">
    <source>
        <dbReference type="ARBA" id="ARBA00023235"/>
    </source>
</evidence>
<dbReference type="InterPro" id="IPR007260">
    <property type="entry name" value="NanE"/>
</dbReference>
<reference evidence="9 10" key="1">
    <citation type="submission" date="2022-04" db="EMBL/GenBank/DDBJ databases">
        <title>Positive selection, recombination, and allopatry shape intraspecific diversity of widespread and dominant cyanobacteria.</title>
        <authorList>
            <person name="Wei J."/>
            <person name="Shu W."/>
            <person name="Hu C."/>
        </authorList>
    </citation>
    <scope>NUCLEOTIDE SEQUENCE [LARGE SCALE GENOMIC DNA]</scope>
    <source>
        <strain evidence="9 10">AS-A4</strain>
    </source>
</reference>
<keyword evidence="10" id="KW-1185">Reference proteome</keyword>
<dbReference type="CDD" id="cd04301">
    <property type="entry name" value="NAT_SF"/>
    <property type="match status" value="1"/>
</dbReference>
<accession>A0ABV0KFG4</accession>
<evidence type="ECO:0000256" key="2">
    <source>
        <dbReference type="ARBA" id="ARBA00002147"/>
    </source>
</evidence>
<evidence type="ECO:0000256" key="1">
    <source>
        <dbReference type="ARBA" id="ARBA00000056"/>
    </source>
</evidence>
<dbReference type="PROSITE" id="PS51186">
    <property type="entry name" value="GNAT"/>
    <property type="match status" value="1"/>
</dbReference>
<dbReference type="Gene3D" id="3.20.20.70">
    <property type="entry name" value="Aldolase class I"/>
    <property type="match status" value="1"/>
</dbReference>
<dbReference type="Pfam" id="PF00583">
    <property type="entry name" value="Acetyltransf_1"/>
    <property type="match status" value="1"/>
</dbReference>
<organism evidence="9 10">
    <name type="scientific">Stenomitos frigidus AS-A4</name>
    <dbReference type="NCBI Taxonomy" id="2933935"/>
    <lineage>
        <taxon>Bacteria</taxon>
        <taxon>Bacillati</taxon>
        <taxon>Cyanobacteriota</taxon>
        <taxon>Cyanophyceae</taxon>
        <taxon>Leptolyngbyales</taxon>
        <taxon>Leptolyngbyaceae</taxon>
        <taxon>Stenomitos</taxon>
    </lineage>
</organism>
<evidence type="ECO:0000313" key="9">
    <source>
        <dbReference type="EMBL" id="MEP1057778.1"/>
    </source>
</evidence>
<dbReference type="HAMAP" id="MF_01235">
    <property type="entry name" value="ManNAc6P_epimer"/>
    <property type="match status" value="1"/>
</dbReference>
<dbReference type="RefSeq" id="WP_190450931.1">
    <property type="nucleotide sequence ID" value="NZ_JAMPLM010000002.1"/>
</dbReference>
<proteinExistence type="inferred from homology"/>